<comment type="caution">
    <text evidence="2">The sequence shown here is derived from an EMBL/GenBank/DDBJ whole genome shotgun (WGS) entry which is preliminary data.</text>
</comment>
<dbReference type="Proteomes" id="UP001500457">
    <property type="component" value="Unassembled WGS sequence"/>
</dbReference>
<dbReference type="EMBL" id="BAABHQ010000005">
    <property type="protein sequence ID" value="GAA4873333.1"/>
    <property type="molecule type" value="Genomic_DNA"/>
</dbReference>
<accession>A0ABP9EA64</accession>
<keyword evidence="1" id="KW-0812">Transmembrane</keyword>
<keyword evidence="3" id="KW-1185">Reference proteome</keyword>
<gene>
    <name evidence="2" type="ORF">GCM10023203_23990</name>
</gene>
<reference evidence="3" key="1">
    <citation type="journal article" date="2019" name="Int. J. Syst. Evol. Microbiol.">
        <title>The Global Catalogue of Microorganisms (GCM) 10K type strain sequencing project: providing services to taxonomists for standard genome sequencing and annotation.</title>
        <authorList>
            <consortium name="The Broad Institute Genomics Platform"/>
            <consortium name="The Broad Institute Genome Sequencing Center for Infectious Disease"/>
            <person name="Wu L."/>
            <person name="Ma J."/>
        </authorList>
    </citation>
    <scope>NUCLEOTIDE SEQUENCE [LARGE SCALE GENOMIC DNA]</scope>
    <source>
        <strain evidence="3">JCM 17983</strain>
    </source>
</reference>
<dbReference type="InterPro" id="IPR024495">
    <property type="entry name" value="DUF2771"/>
</dbReference>
<evidence type="ECO:0000313" key="3">
    <source>
        <dbReference type="Proteomes" id="UP001500457"/>
    </source>
</evidence>
<dbReference type="RefSeq" id="WP_274230669.1">
    <property type="nucleotide sequence ID" value="NZ_BAABHQ010000005.1"/>
</dbReference>
<evidence type="ECO:0000256" key="1">
    <source>
        <dbReference type="SAM" id="Phobius"/>
    </source>
</evidence>
<evidence type="ECO:0008006" key="4">
    <source>
        <dbReference type="Google" id="ProtNLM"/>
    </source>
</evidence>
<sequence length="172" mass="17786">MRSLRSLPRRTLVIGGVVLVAVVAVVVVLVVRATAGPSSPGDVTFAAGGATATVGASQFCDVQVTECGDDPEATAVLRVPPNTPLTVTVPEEVASTPWQLAFTFRDPAGATQQGRSPVFAPGTTPSFTLVLPAAPDQLTSAEVQQYGARISQGPNGLEFATRATWVLSVDDR</sequence>
<proteinExistence type="predicted"/>
<dbReference type="Pfam" id="PF10969">
    <property type="entry name" value="DUF2771"/>
    <property type="match status" value="1"/>
</dbReference>
<name>A0ABP9EA64_9PSEU</name>
<protein>
    <recommendedName>
        <fullName evidence="4">DUF2771 family protein</fullName>
    </recommendedName>
</protein>
<keyword evidence="1" id="KW-1133">Transmembrane helix</keyword>
<organism evidence="2 3">
    <name type="scientific">Actinomycetospora straminea</name>
    <dbReference type="NCBI Taxonomy" id="663607"/>
    <lineage>
        <taxon>Bacteria</taxon>
        <taxon>Bacillati</taxon>
        <taxon>Actinomycetota</taxon>
        <taxon>Actinomycetes</taxon>
        <taxon>Pseudonocardiales</taxon>
        <taxon>Pseudonocardiaceae</taxon>
        <taxon>Actinomycetospora</taxon>
    </lineage>
</organism>
<feature type="transmembrane region" description="Helical" evidence="1">
    <location>
        <begin position="12"/>
        <end position="31"/>
    </location>
</feature>
<evidence type="ECO:0000313" key="2">
    <source>
        <dbReference type="EMBL" id="GAA4873333.1"/>
    </source>
</evidence>
<keyword evidence="1" id="KW-0472">Membrane</keyword>